<keyword evidence="1" id="KW-0812">Transmembrane</keyword>
<reference evidence="3 4" key="1">
    <citation type="submission" date="2017-06" db="EMBL/GenBank/DDBJ databases">
        <title>Genome sequencing of cyanobaciteial culture collection at National Institute for Environmental Studies (NIES).</title>
        <authorList>
            <person name="Hirose Y."/>
            <person name="Shimura Y."/>
            <person name="Fujisawa T."/>
            <person name="Nakamura Y."/>
            <person name="Kawachi M."/>
        </authorList>
    </citation>
    <scope>NUCLEOTIDE SEQUENCE [LARGE SCALE GENOMIC DNA]</scope>
    <source>
        <strain evidence="3 4">NIES-267</strain>
    </source>
</reference>
<dbReference type="Proteomes" id="UP000218418">
    <property type="component" value="Chromosome"/>
</dbReference>
<dbReference type="CDD" id="cd00060">
    <property type="entry name" value="FHA"/>
    <property type="match status" value="1"/>
</dbReference>
<dbReference type="AlphaFoldDB" id="A0A1Z4M2I0"/>
<accession>A0A1Z4M2I0</accession>
<evidence type="ECO:0000256" key="1">
    <source>
        <dbReference type="SAM" id="Phobius"/>
    </source>
</evidence>
<feature type="domain" description="FHA" evidence="2">
    <location>
        <begin position="34"/>
        <end position="90"/>
    </location>
</feature>
<name>A0A1Z4M2I0_9CYAN</name>
<dbReference type="Pfam" id="PF00498">
    <property type="entry name" value="FHA"/>
    <property type="match status" value="1"/>
</dbReference>
<protein>
    <submittedName>
        <fullName evidence="3">FHA domain-containing protein</fullName>
    </submittedName>
</protein>
<feature type="transmembrane region" description="Helical" evidence="1">
    <location>
        <begin position="155"/>
        <end position="172"/>
    </location>
</feature>
<feature type="transmembrane region" description="Helical" evidence="1">
    <location>
        <begin position="178"/>
        <end position="194"/>
    </location>
</feature>
<dbReference type="InterPro" id="IPR000253">
    <property type="entry name" value="FHA_dom"/>
</dbReference>
<keyword evidence="1" id="KW-0472">Membrane</keyword>
<dbReference type="InterPro" id="IPR050923">
    <property type="entry name" value="Cell_Proc_Reg/RNA_Proc"/>
</dbReference>
<evidence type="ECO:0000313" key="3">
    <source>
        <dbReference type="EMBL" id="BAY87578.1"/>
    </source>
</evidence>
<keyword evidence="4" id="KW-1185">Reference proteome</keyword>
<keyword evidence="1" id="KW-1133">Transmembrane helix</keyword>
<dbReference type="PANTHER" id="PTHR23308">
    <property type="entry name" value="NUCLEAR INHIBITOR OF PROTEIN PHOSPHATASE-1"/>
    <property type="match status" value="1"/>
</dbReference>
<dbReference type="InterPro" id="IPR008984">
    <property type="entry name" value="SMAD_FHA_dom_sf"/>
</dbReference>
<proteinExistence type="predicted"/>
<dbReference type="Gene3D" id="2.60.200.20">
    <property type="match status" value="1"/>
</dbReference>
<evidence type="ECO:0000259" key="2">
    <source>
        <dbReference type="PROSITE" id="PS50006"/>
    </source>
</evidence>
<dbReference type="PROSITE" id="PS50006">
    <property type="entry name" value="FHA_DOMAIN"/>
    <property type="match status" value="1"/>
</dbReference>
<dbReference type="OrthoDB" id="9816434at2"/>
<gene>
    <name evidence="3" type="ORF">NIES267_71020</name>
</gene>
<evidence type="ECO:0000313" key="4">
    <source>
        <dbReference type="Proteomes" id="UP000218418"/>
    </source>
</evidence>
<sequence>MQNLSTLQTTGLGLELFHIQSNTSFEIPPNYPVVRIGKLNEQVPIDIDVLDLPSADIVSRVHAEIFVQENTYYLVDAGSSNGTFLNDHKLENHKRYPLNLGDKIDLGSENKVTFIFQYKQQSQQTAIVANQATTIQAQAINNQQPLQAVDRKSKFVGLGLMSIGTLIFAANTRIGLSLGFPTILLWVGGVIILVQRRINPNWGWGLIAFGTALLLFSGRLFTSFNFLALLISASLIFTGYQLFRNGKVFGYGLNSVKALLKKQ</sequence>
<organism evidence="3 4">
    <name type="scientific">Calothrix parasitica NIES-267</name>
    <dbReference type="NCBI Taxonomy" id="1973488"/>
    <lineage>
        <taxon>Bacteria</taxon>
        <taxon>Bacillati</taxon>
        <taxon>Cyanobacteriota</taxon>
        <taxon>Cyanophyceae</taxon>
        <taxon>Nostocales</taxon>
        <taxon>Calotrichaceae</taxon>
        <taxon>Calothrix</taxon>
    </lineage>
</organism>
<feature type="transmembrane region" description="Helical" evidence="1">
    <location>
        <begin position="201"/>
        <end position="218"/>
    </location>
</feature>
<feature type="transmembrane region" description="Helical" evidence="1">
    <location>
        <begin position="224"/>
        <end position="243"/>
    </location>
</feature>
<dbReference type="SUPFAM" id="SSF49879">
    <property type="entry name" value="SMAD/FHA domain"/>
    <property type="match status" value="1"/>
</dbReference>
<dbReference type="EMBL" id="AP018227">
    <property type="protein sequence ID" value="BAY87578.1"/>
    <property type="molecule type" value="Genomic_DNA"/>
</dbReference>
<dbReference type="SMART" id="SM00240">
    <property type="entry name" value="FHA"/>
    <property type="match status" value="1"/>
</dbReference>